<dbReference type="GO" id="GO:0032259">
    <property type="term" value="P:methylation"/>
    <property type="evidence" value="ECO:0007669"/>
    <property type="project" value="UniProtKB-KW"/>
</dbReference>
<feature type="region of interest" description="Disordered" evidence="4">
    <location>
        <begin position="222"/>
        <end position="243"/>
    </location>
</feature>
<sequence>MPSDIKTESTLFDRRTEFWRNYRIGRPAIPSSFYQRFYDYHATHGGSFGTVHDVGAGFGELSLELSKRFDHVIVSDPAPKSLDVARELIGAASSSFNKFSFRQERVEDCELPKASVDAIFCCNAIHWTDLDKAMAISTDQLKLHGTLFICLNGIPKYDSAVQPSWWSMVDNCLADVKKRMPKADVERILAIQDNGYDCIALPESDFEPGAVRLKLNMMGDPAASVQAPESSKGGPHVSNVGPHDRLEEGVEEDWFFDVDIEGLRATVGSYPFDPDPDMLERHLSKLDTILAGGTCRGHWPVSILMATRRT</sequence>
<protein>
    <submittedName>
        <fullName evidence="6">S-adenosyl-L-methionine-dependent methyltransferase</fullName>
    </submittedName>
</protein>
<gene>
    <name evidence="6" type="ORF">EV356DRAFT_500086</name>
</gene>
<dbReference type="Pfam" id="PF08241">
    <property type="entry name" value="Methyltransf_11"/>
    <property type="match status" value="1"/>
</dbReference>
<dbReference type="InterPro" id="IPR029063">
    <property type="entry name" value="SAM-dependent_MTases_sf"/>
</dbReference>
<feature type="domain" description="Methyltransferase type 11" evidence="5">
    <location>
        <begin position="53"/>
        <end position="149"/>
    </location>
</feature>
<dbReference type="OrthoDB" id="10027013at2759"/>
<organism evidence="6 7">
    <name type="scientific">Viridothelium virens</name>
    <name type="common">Speckled blister lichen</name>
    <name type="synonym">Trypethelium virens</name>
    <dbReference type="NCBI Taxonomy" id="1048519"/>
    <lineage>
        <taxon>Eukaryota</taxon>
        <taxon>Fungi</taxon>
        <taxon>Dikarya</taxon>
        <taxon>Ascomycota</taxon>
        <taxon>Pezizomycotina</taxon>
        <taxon>Dothideomycetes</taxon>
        <taxon>Dothideomycetes incertae sedis</taxon>
        <taxon>Trypetheliales</taxon>
        <taxon>Trypetheliaceae</taxon>
        <taxon>Viridothelium</taxon>
    </lineage>
</organism>
<dbReference type="PANTHER" id="PTHR44942:SF4">
    <property type="entry name" value="METHYLTRANSFERASE TYPE 11 DOMAIN-CONTAINING PROTEIN"/>
    <property type="match status" value="1"/>
</dbReference>
<evidence type="ECO:0000313" key="7">
    <source>
        <dbReference type="Proteomes" id="UP000800092"/>
    </source>
</evidence>
<keyword evidence="2 6" id="KW-0489">Methyltransferase</keyword>
<keyword evidence="7" id="KW-1185">Reference proteome</keyword>
<dbReference type="InterPro" id="IPR013216">
    <property type="entry name" value="Methyltransf_11"/>
</dbReference>
<dbReference type="SUPFAM" id="SSF53335">
    <property type="entry name" value="S-adenosyl-L-methionine-dependent methyltransferases"/>
    <property type="match status" value="1"/>
</dbReference>
<dbReference type="PANTHER" id="PTHR44942">
    <property type="entry name" value="METHYLTRANSF_11 DOMAIN-CONTAINING PROTEIN"/>
    <property type="match status" value="1"/>
</dbReference>
<dbReference type="GO" id="GO:0008757">
    <property type="term" value="F:S-adenosylmethionine-dependent methyltransferase activity"/>
    <property type="evidence" value="ECO:0007669"/>
    <property type="project" value="InterPro"/>
</dbReference>
<evidence type="ECO:0000256" key="2">
    <source>
        <dbReference type="ARBA" id="ARBA00022603"/>
    </source>
</evidence>
<name>A0A6A6HDL9_VIRVR</name>
<evidence type="ECO:0000259" key="5">
    <source>
        <dbReference type="Pfam" id="PF08241"/>
    </source>
</evidence>
<dbReference type="CDD" id="cd02440">
    <property type="entry name" value="AdoMet_MTases"/>
    <property type="match status" value="1"/>
</dbReference>
<keyword evidence="3 6" id="KW-0808">Transferase</keyword>
<evidence type="ECO:0000256" key="3">
    <source>
        <dbReference type="ARBA" id="ARBA00022679"/>
    </source>
</evidence>
<evidence type="ECO:0000313" key="6">
    <source>
        <dbReference type="EMBL" id="KAF2235583.1"/>
    </source>
</evidence>
<proteinExistence type="inferred from homology"/>
<dbReference type="AlphaFoldDB" id="A0A6A6HDL9"/>
<accession>A0A6A6HDL9</accession>
<reference evidence="6" key="1">
    <citation type="journal article" date="2020" name="Stud. Mycol.">
        <title>101 Dothideomycetes genomes: a test case for predicting lifestyles and emergence of pathogens.</title>
        <authorList>
            <person name="Haridas S."/>
            <person name="Albert R."/>
            <person name="Binder M."/>
            <person name="Bloem J."/>
            <person name="Labutti K."/>
            <person name="Salamov A."/>
            <person name="Andreopoulos B."/>
            <person name="Baker S."/>
            <person name="Barry K."/>
            <person name="Bills G."/>
            <person name="Bluhm B."/>
            <person name="Cannon C."/>
            <person name="Castanera R."/>
            <person name="Culley D."/>
            <person name="Daum C."/>
            <person name="Ezra D."/>
            <person name="Gonzalez J."/>
            <person name="Henrissat B."/>
            <person name="Kuo A."/>
            <person name="Liang C."/>
            <person name="Lipzen A."/>
            <person name="Lutzoni F."/>
            <person name="Magnuson J."/>
            <person name="Mondo S."/>
            <person name="Nolan M."/>
            <person name="Ohm R."/>
            <person name="Pangilinan J."/>
            <person name="Park H.-J."/>
            <person name="Ramirez L."/>
            <person name="Alfaro M."/>
            <person name="Sun H."/>
            <person name="Tritt A."/>
            <person name="Yoshinaga Y."/>
            <person name="Zwiers L.-H."/>
            <person name="Turgeon B."/>
            <person name="Goodwin S."/>
            <person name="Spatafora J."/>
            <person name="Crous P."/>
            <person name="Grigoriev I."/>
        </authorList>
    </citation>
    <scope>NUCLEOTIDE SEQUENCE</scope>
    <source>
        <strain evidence="6">Tuck. ex Michener</strain>
    </source>
</reference>
<comment type="similarity">
    <text evidence="1">Belongs to the methyltransferase superfamily.</text>
</comment>
<dbReference type="InterPro" id="IPR051052">
    <property type="entry name" value="Diverse_substrate_MTase"/>
</dbReference>
<dbReference type="EMBL" id="ML991790">
    <property type="protein sequence ID" value="KAF2235583.1"/>
    <property type="molecule type" value="Genomic_DNA"/>
</dbReference>
<evidence type="ECO:0000256" key="4">
    <source>
        <dbReference type="SAM" id="MobiDB-lite"/>
    </source>
</evidence>
<dbReference type="Gene3D" id="3.40.50.150">
    <property type="entry name" value="Vaccinia Virus protein VP39"/>
    <property type="match status" value="1"/>
</dbReference>
<evidence type="ECO:0000256" key="1">
    <source>
        <dbReference type="ARBA" id="ARBA00008361"/>
    </source>
</evidence>
<dbReference type="Proteomes" id="UP000800092">
    <property type="component" value="Unassembled WGS sequence"/>
</dbReference>